<dbReference type="InterPro" id="IPR029058">
    <property type="entry name" value="AB_hydrolase_fold"/>
</dbReference>
<gene>
    <name evidence="3" type="ORF">SAMN06309945_0639</name>
</gene>
<protein>
    <submittedName>
        <fullName evidence="3">Lysophospholipase, alpha-beta hydrolase superfamily</fullName>
    </submittedName>
</protein>
<dbReference type="EMBL" id="FUZP01000001">
    <property type="protein sequence ID" value="SKC40474.1"/>
    <property type="molecule type" value="Genomic_DNA"/>
</dbReference>
<dbReference type="PANTHER" id="PTHR11614">
    <property type="entry name" value="PHOSPHOLIPASE-RELATED"/>
    <property type="match status" value="1"/>
</dbReference>
<evidence type="ECO:0000313" key="3">
    <source>
        <dbReference type="EMBL" id="SKC40474.1"/>
    </source>
</evidence>
<sequence length="294" mass="31975">MKVSPNSSSPRPTGPATPETFTLRDADDVEVFFYVWRAERPRAIIHVSHGAGDHARRYDELARHLVDAGYTVVADDHRGHGQTGLGHLGLSHLGPGTTQAATRSVQAVGERIRAENPGVPLVMIGHSWGSLMAQKIASTTDIYDAFVLSGTSLALPGVLNGGDLNKRWRGPDATGLEWLSRDPAARDRFAADPLTFDIAVTPVWTLRQALAFLGRPAKKMSPTLPVLIQGGSDDSLGGTRGMTLLQKAYQRRAGLSDVTLMVYPGARHEIYNETNKLDIIRDLIGWLDARFPRA</sequence>
<dbReference type="Gene3D" id="3.40.50.1820">
    <property type="entry name" value="alpha/beta hydrolase"/>
    <property type="match status" value="1"/>
</dbReference>
<name>A0A1T5IMP1_9MICO</name>
<dbReference type="GO" id="GO:0016787">
    <property type="term" value="F:hydrolase activity"/>
    <property type="evidence" value="ECO:0007669"/>
    <property type="project" value="UniProtKB-KW"/>
</dbReference>
<dbReference type="InterPro" id="IPR051044">
    <property type="entry name" value="MAG_DAG_Lipase"/>
</dbReference>
<proteinExistence type="predicted"/>
<dbReference type="InterPro" id="IPR022742">
    <property type="entry name" value="Hydrolase_4"/>
</dbReference>
<keyword evidence="4" id="KW-1185">Reference proteome</keyword>
<feature type="domain" description="Serine aminopeptidase S33" evidence="2">
    <location>
        <begin position="40"/>
        <end position="275"/>
    </location>
</feature>
<evidence type="ECO:0000313" key="4">
    <source>
        <dbReference type="Proteomes" id="UP000190857"/>
    </source>
</evidence>
<organism evidence="3 4">
    <name type="scientific">Okibacterium fritillariae</name>
    <dbReference type="NCBI Taxonomy" id="123320"/>
    <lineage>
        <taxon>Bacteria</taxon>
        <taxon>Bacillati</taxon>
        <taxon>Actinomycetota</taxon>
        <taxon>Actinomycetes</taxon>
        <taxon>Micrococcales</taxon>
        <taxon>Microbacteriaceae</taxon>
        <taxon>Okibacterium</taxon>
    </lineage>
</organism>
<dbReference type="Proteomes" id="UP000190857">
    <property type="component" value="Unassembled WGS sequence"/>
</dbReference>
<evidence type="ECO:0000256" key="1">
    <source>
        <dbReference type="SAM" id="MobiDB-lite"/>
    </source>
</evidence>
<keyword evidence="3" id="KW-0378">Hydrolase</keyword>
<dbReference type="STRING" id="123320.SAMN06309945_0639"/>
<feature type="compositionally biased region" description="Polar residues" evidence="1">
    <location>
        <begin position="1"/>
        <end position="11"/>
    </location>
</feature>
<dbReference type="Pfam" id="PF12146">
    <property type="entry name" value="Hydrolase_4"/>
    <property type="match status" value="1"/>
</dbReference>
<accession>A0A1T5IMP1</accession>
<feature type="region of interest" description="Disordered" evidence="1">
    <location>
        <begin position="1"/>
        <end position="21"/>
    </location>
</feature>
<dbReference type="AlphaFoldDB" id="A0A1T5IMP1"/>
<dbReference type="SUPFAM" id="SSF53474">
    <property type="entry name" value="alpha/beta-Hydrolases"/>
    <property type="match status" value="1"/>
</dbReference>
<reference evidence="3 4" key="1">
    <citation type="submission" date="2017-02" db="EMBL/GenBank/DDBJ databases">
        <authorList>
            <person name="Peterson S.W."/>
        </authorList>
    </citation>
    <scope>NUCLEOTIDE SEQUENCE [LARGE SCALE GENOMIC DNA]</scope>
    <source>
        <strain evidence="3 4">VKM Ac-2059</strain>
    </source>
</reference>
<evidence type="ECO:0000259" key="2">
    <source>
        <dbReference type="Pfam" id="PF12146"/>
    </source>
</evidence>